<evidence type="ECO:0000256" key="1">
    <source>
        <dbReference type="ARBA" id="ARBA00004141"/>
    </source>
</evidence>
<accession>A0ABP4RIN0</accession>
<dbReference type="RefSeq" id="WP_346109515.1">
    <property type="nucleotide sequence ID" value="NZ_BAAAMU010000045.1"/>
</dbReference>
<feature type="transmembrane region" description="Helical" evidence="5">
    <location>
        <begin position="197"/>
        <end position="217"/>
    </location>
</feature>
<feature type="transmembrane region" description="Helical" evidence="5">
    <location>
        <begin position="223"/>
        <end position="241"/>
    </location>
</feature>
<comment type="caution">
    <text evidence="8">The sequence shown here is derived from an EMBL/GenBank/DDBJ whole genome shotgun (WGS) entry which is preliminary data.</text>
</comment>
<reference evidence="9" key="1">
    <citation type="journal article" date="2019" name="Int. J. Syst. Evol. Microbiol.">
        <title>The Global Catalogue of Microorganisms (GCM) 10K type strain sequencing project: providing services to taxonomists for standard genome sequencing and annotation.</title>
        <authorList>
            <consortium name="The Broad Institute Genomics Platform"/>
            <consortium name="The Broad Institute Genome Sequencing Center for Infectious Disease"/>
            <person name="Wu L."/>
            <person name="Ma J."/>
        </authorList>
    </citation>
    <scope>NUCLEOTIDE SEQUENCE [LARGE SCALE GENOMIC DNA]</scope>
    <source>
        <strain evidence="9">JCM 13929</strain>
    </source>
</reference>
<dbReference type="Pfam" id="PF12911">
    <property type="entry name" value="OppC_N"/>
    <property type="match status" value="1"/>
</dbReference>
<organism evidence="8 9">
    <name type="scientific">Nonomuraea maheshkhaliensis</name>
    <dbReference type="NCBI Taxonomy" id="419590"/>
    <lineage>
        <taxon>Bacteria</taxon>
        <taxon>Bacillati</taxon>
        <taxon>Actinomycetota</taxon>
        <taxon>Actinomycetes</taxon>
        <taxon>Streptosporangiales</taxon>
        <taxon>Streptosporangiaceae</taxon>
        <taxon>Nonomuraea</taxon>
    </lineage>
</organism>
<dbReference type="Pfam" id="PF00528">
    <property type="entry name" value="BPD_transp_1"/>
    <property type="match status" value="1"/>
</dbReference>
<feature type="transmembrane region" description="Helical" evidence="5">
    <location>
        <begin position="159"/>
        <end position="185"/>
    </location>
</feature>
<dbReference type="SUPFAM" id="SSF161098">
    <property type="entry name" value="MetI-like"/>
    <property type="match status" value="1"/>
</dbReference>
<feature type="transmembrane region" description="Helical" evidence="5">
    <location>
        <begin position="277"/>
        <end position="296"/>
    </location>
</feature>
<name>A0ABP4RIN0_9ACTN</name>
<feature type="domain" description="ABC transmembrane type-1" evidence="7">
    <location>
        <begin position="157"/>
        <end position="353"/>
    </location>
</feature>
<dbReference type="PANTHER" id="PTHR43839:SF3">
    <property type="entry name" value="OLIGOPEPTIDE ABC TRANSPORTER, PERMEASE PROTEIN"/>
    <property type="match status" value="1"/>
</dbReference>
<keyword evidence="3 5" id="KW-1133">Transmembrane helix</keyword>
<keyword evidence="2 5" id="KW-0812">Transmembrane</keyword>
<evidence type="ECO:0000256" key="2">
    <source>
        <dbReference type="ARBA" id="ARBA00022692"/>
    </source>
</evidence>
<dbReference type="EMBL" id="BAAAMU010000045">
    <property type="protein sequence ID" value="GAA1651940.1"/>
    <property type="molecule type" value="Genomic_DNA"/>
</dbReference>
<keyword evidence="5" id="KW-0813">Transport</keyword>
<sequence>MFLRRPTTKEAGTLPQWRLMWRQFRRHRLAMAGAAILIPVYFVAIFAEFFAPMSSSTANTSMTYAPPQVLRLSGEHGPHVYGYTTERDPKTYEQTYTEDPSQVVEVGLFVRGDAYKLLGLIPSDIHLIGPVQKGAPFFLLGSDQNGRDLLSRLIHGARVSLSIGLVGVAASFLLGMLIGGISGYFGGAVDNIVQRVIEFLMAIPTLPLWMALSAALPTDWGPLTRYFAITVLLSLIGWTGLARDVRGRFLSLREEDFVTAARLDGVGRLSIIFRHMIPSFASHIIASLSLAIPSMILGETSLSFLGLGLQAPAVSWGVLLEGAQNVRVVANAPWLLAPGIAVVVVVVAMNFFGDGLRDAADPYGSAGRPRARTPFWRRRPRRPAPVSTGTATNAAAGAPGDTPGDTPIETPIDTARRR</sequence>
<feature type="transmembrane region" description="Helical" evidence="5">
    <location>
        <begin position="29"/>
        <end position="51"/>
    </location>
</feature>
<comment type="subcellular location">
    <subcellularLocation>
        <location evidence="5">Cell membrane</location>
        <topology evidence="5">Multi-pass membrane protein</topology>
    </subcellularLocation>
    <subcellularLocation>
        <location evidence="1">Membrane</location>
        <topology evidence="1">Multi-pass membrane protein</topology>
    </subcellularLocation>
</comment>
<evidence type="ECO:0000256" key="5">
    <source>
        <dbReference type="RuleBase" id="RU363032"/>
    </source>
</evidence>
<dbReference type="InterPro" id="IPR025966">
    <property type="entry name" value="OppC_N"/>
</dbReference>
<evidence type="ECO:0000313" key="9">
    <source>
        <dbReference type="Proteomes" id="UP001500064"/>
    </source>
</evidence>
<dbReference type="InterPro" id="IPR000515">
    <property type="entry name" value="MetI-like"/>
</dbReference>
<feature type="compositionally biased region" description="Basic residues" evidence="6">
    <location>
        <begin position="369"/>
        <end position="382"/>
    </location>
</feature>
<evidence type="ECO:0000256" key="3">
    <source>
        <dbReference type="ARBA" id="ARBA00022989"/>
    </source>
</evidence>
<comment type="similarity">
    <text evidence="5">Belongs to the binding-protein-dependent transport system permease family.</text>
</comment>
<protein>
    <submittedName>
        <fullName evidence="8">ABC transporter permease</fullName>
    </submittedName>
</protein>
<keyword evidence="4 5" id="KW-0472">Membrane</keyword>
<evidence type="ECO:0000259" key="7">
    <source>
        <dbReference type="PROSITE" id="PS50928"/>
    </source>
</evidence>
<evidence type="ECO:0000256" key="4">
    <source>
        <dbReference type="ARBA" id="ARBA00023136"/>
    </source>
</evidence>
<feature type="region of interest" description="Disordered" evidence="6">
    <location>
        <begin position="363"/>
        <end position="418"/>
    </location>
</feature>
<evidence type="ECO:0000256" key="6">
    <source>
        <dbReference type="SAM" id="MobiDB-lite"/>
    </source>
</evidence>
<dbReference type="PROSITE" id="PS50928">
    <property type="entry name" value="ABC_TM1"/>
    <property type="match status" value="1"/>
</dbReference>
<dbReference type="PANTHER" id="PTHR43839">
    <property type="entry name" value="OPPC IN A BINDING PROTEIN-DEPENDENT TRANSPORT SYSTEM"/>
    <property type="match status" value="1"/>
</dbReference>
<dbReference type="InterPro" id="IPR035906">
    <property type="entry name" value="MetI-like_sf"/>
</dbReference>
<proteinExistence type="inferred from homology"/>
<feature type="compositionally biased region" description="Low complexity" evidence="6">
    <location>
        <begin position="384"/>
        <end position="407"/>
    </location>
</feature>
<dbReference type="CDD" id="cd06261">
    <property type="entry name" value="TM_PBP2"/>
    <property type="match status" value="1"/>
</dbReference>
<gene>
    <name evidence="8" type="ORF">GCM10009733_056340</name>
</gene>
<evidence type="ECO:0000313" key="8">
    <source>
        <dbReference type="EMBL" id="GAA1651940.1"/>
    </source>
</evidence>
<dbReference type="Proteomes" id="UP001500064">
    <property type="component" value="Unassembled WGS sequence"/>
</dbReference>
<feature type="transmembrane region" description="Helical" evidence="5">
    <location>
        <begin position="332"/>
        <end position="352"/>
    </location>
</feature>
<keyword evidence="9" id="KW-1185">Reference proteome</keyword>
<dbReference type="Gene3D" id="1.10.3720.10">
    <property type="entry name" value="MetI-like"/>
    <property type="match status" value="1"/>
</dbReference>